<name>A0ABT0U5T3_9BACT</name>
<gene>
    <name evidence="3" type="ORF">NB063_16910</name>
</gene>
<dbReference type="EMBL" id="JAMQBK010000043">
    <property type="protein sequence ID" value="MCM2372289.1"/>
    <property type="molecule type" value="Genomic_DNA"/>
</dbReference>
<feature type="chain" id="PRO_5045488205" description="Secreted protein" evidence="2">
    <location>
        <begin position="32"/>
        <end position="724"/>
    </location>
</feature>
<sequence length="724" mass="79159">MLKQPGFSFTLAIALFSQVAASMWSPSTAQADLPEIIDTSISSGIPSGGPPPLPPGAVLVETATVDNDRPNQVADLLREIDRAREELDVDRLPNLEQSESEVIERMAAVEGYFRRNTDSTNYDAWMRYLQLDPLRDAIQANESIAQRGRPAVELEARLRGLDVGLELAPMVALRTAIQRYIAALRYSDPKRGIASIEKQLDAIAKLFASETKPTQKPGTTDDGETTAPATSPQPLSTLSFNDVAMLEQLLGGLSDANQAERLVAKIRSHYSKPNFRGWVDGRTITDALTRPVNNPKDVNECILGTKILGRSRVQGNVTAQLLPSDGYVRVLVRIDGLFTSDARGYSKPITLDTTGTGNVYAARQFAITEDRIILGDTVATADLSTRVNRINHPLKIVRKIARRKAAEQRPLAEAISRDKLRNQIFDQFDEQTAEAAARTFPSIDDLIDPWFRRLDFPPLTRTIGSTTEAVYARANLQRPTGLAALLEPPPLSAIRSGSGTGVHPGGYFSAVQIHQSILDNTVANLLAGQTLSPAKIDQLITAMGIVLPTPVGASPPVVDKIGDVLDVDIDDISLDAVVDAATTPPPREEFEVDLANFRPVFVEAVDQSLRIGLRGTRFSQGDRELKRTLEVAATYRPVIGDDGNMWLIRDEEVDLSFPGTRRLTISQTAIKTNMEKSFNDLFPRELLHRSFPVPSTVKAPALAGRVLKVSAIDFTDGWISIALR</sequence>
<comment type="caution">
    <text evidence="3">The sequence shown here is derived from an EMBL/GenBank/DDBJ whole genome shotgun (WGS) entry which is preliminary data.</text>
</comment>
<feature type="region of interest" description="Disordered" evidence="1">
    <location>
        <begin position="208"/>
        <end position="236"/>
    </location>
</feature>
<evidence type="ECO:0000256" key="1">
    <source>
        <dbReference type="SAM" id="MobiDB-lite"/>
    </source>
</evidence>
<feature type="signal peptide" evidence="2">
    <location>
        <begin position="1"/>
        <end position="31"/>
    </location>
</feature>
<dbReference type="Proteomes" id="UP001202961">
    <property type="component" value="Unassembled WGS sequence"/>
</dbReference>
<keyword evidence="2" id="KW-0732">Signal</keyword>
<feature type="compositionally biased region" description="Polar residues" evidence="1">
    <location>
        <begin position="227"/>
        <end position="236"/>
    </location>
</feature>
<proteinExistence type="predicted"/>
<protein>
    <recommendedName>
        <fullName evidence="5">Secreted protein</fullName>
    </recommendedName>
</protein>
<evidence type="ECO:0000256" key="2">
    <source>
        <dbReference type="SAM" id="SignalP"/>
    </source>
</evidence>
<accession>A0ABT0U5T3</accession>
<organism evidence="3 4">
    <name type="scientific">Aporhodopirellula aestuarii</name>
    <dbReference type="NCBI Taxonomy" id="2950107"/>
    <lineage>
        <taxon>Bacteria</taxon>
        <taxon>Pseudomonadati</taxon>
        <taxon>Planctomycetota</taxon>
        <taxon>Planctomycetia</taxon>
        <taxon>Pirellulales</taxon>
        <taxon>Pirellulaceae</taxon>
        <taxon>Aporhodopirellula</taxon>
    </lineage>
</organism>
<evidence type="ECO:0008006" key="5">
    <source>
        <dbReference type="Google" id="ProtNLM"/>
    </source>
</evidence>
<reference evidence="3 4" key="1">
    <citation type="journal article" date="2022" name="Syst. Appl. Microbiol.">
        <title>Rhodopirellula aestuarii sp. nov., a novel member of the genus Rhodopirellula isolated from brackish sediments collected in the Tagus River estuary, Portugal.</title>
        <authorList>
            <person name="Vitorino I.R."/>
            <person name="Klimek D."/>
            <person name="Calusinska M."/>
            <person name="Lobo-da-Cunha A."/>
            <person name="Vasconcelos V."/>
            <person name="Lage O.M."/>
        </authorList>
    </citation>
    <scope>NUCLEOTIDE SEQUENCE [LARGE SCALE GENOMIC DNA]</scope>
    <source>
        <strain evidence="3 4">ICT_H3.1</strain>
    </source>
</reference>
<evidence type="ECO:0000313" key="4">
    <source>
        <dbReference type="Proteomes" id="UP001202961"/>
    </source>
</evidence>
<evidence type="ECO:0000313" key="3">
    <source>
        <dbReference type="EMBL" id="MCM2372289.1"/>
    </source>
</evidence>
<dbReference type="RefSeq" id="WP_250929924.1">
    <property type="nucleotide sequence ID" value="NZ_JAMQBK010000043.1"/>
</dbReference>
<keyword evidence="4" id="KW-1185">Reference proteome</keyword>